<evidence type="ECO:0000259" key="3">
    <source>
        <dbReference type="PROSITE" id="PS50158"/>
    </source>
</evidence>
<reference evidence="4 5" key="1">
    <citation type="journal article" date="2021" name="bioRxiv">
        <title>Chromosome-scale and haplotype-resolved genome assembly of a tetraploid potato cultivar.</title>
        <authorList>
            <person name="Sun H."/>
            <person name="Jiao W.-B."/>
            <person name="Krause K."/>
            <person name="Campoy J.A."/>
            <person name="Goel M."/>
            <person name="Folz-Donahue K."/>
            <person name="Kukat C."/>
            <person name="Huettel B."/>
            <person name="Schneeberger K."/>
        </authorList>
    </citation>
    <scope>NUCLEOTIDE SEQUENCE [LARGE SCALE GENOMIC DNA]</scope>
    <source>
        <strain evidence="4">SolTubOtavaFocal</strain>
        <tissue evidence="4">Leaves</tissue>
    </source>
</reference>
<dbReference type="InterPro" id="IPR054722">
    <property type="entry name" value="PolX-like_BBD"/>
</dbReference>
<accession>A0ABQ7WDP8</accession>
<evidence type="ECO:0000256" key="2">
    <source>
        <dbReference type="SAM" id="MobiDB-lite"/>
    </source>
</evidence>
<dbReference type="PANTHER" id="PTHR47481:SF33">
    <property type="entry name" value="RETROTRANSPOSON COPIA-LIKE N-TERMINAL DOMAIN-CONTAINING PROTEIN"/>
    <property type="match status" value="1"/>
</dbReference>
<comment type="caution">
    <text evidence="4">The sequence shown here is derived from an EMBL/GenBank/DDBJ whole genome shotgun (WGS) entry which is preliminary data.</text>
</comment>
<evidence type="ECO:0000313" key="5">
    <source>
        <dbReference type="Proteomes" id="UP000826656"/>
    </source>
</evidence>
<feature type="compositionally biased region" description="Basic and acidic residues" evidence="2">
    <location>
        <begin position="76"/>
        <end position="91"/>
    </location>
</feature>
<keyword evidence="1" id="KW-0479">Metal-binding</keyword>
<dbReference type="InterPro" id="IPR001878">
    <property type="entry name" value="Znf_CCHC"/>
</dbReference>
<dbReference type="PROSITE" id="PS50158">
    <property type="entry name" value="ZF_CCHC"/>
    <property type="match status" value="1"/>
</dbReference>
<dbReference type="EMBL" id="JAIVGD010000002">
    <property type="protein sequence ID" value="KAH0778871.1"/>
    <property type="molecule type" value="Genomic_DNA"/>
</dbReference>
<keyword evidence="1" id="KW-0863">Zinc-finger</keyword>
<dbReference type="PANTHER" id="PTHR47481">
    <property type="match status" value="1"/>
</dbReference>
<feature type="domain" description="CCHC-type" evidence="3">
    <location>
        <begin position="105"/>
        <end position="118"/>
    </location>
</feature>
<keyword evidence="1" id="KW-0862">Zinc</keyword>
<dbReference type="Proteomes" id="UP000826656">
    <property type="component" value="Unassembled WGS sequence"/>
</dbReference>
<dbReference type="Pfam" id="PF22936">
    <property type="entry name" value="Pol_BBD"/>
    <property type="match status" value="1"/>
</dbReference>
<evidence type="ECO:0000313" key="4">
    <source>
        <dbReference type="EMBL" id="KAH0778871.1"/>
    </source>
</evidence>
<name>A0ABQ7WDP8_SOLTU</name>
<keyword evidence="5" id="KW-1185">Reference proteome</keyword>
<evidence type="ECO:0000256" key="1">
    <source>
        <dbReference type="PROSITE-ProRule" id="PRU00047"/>
    </source>
</evidence>
<sequence length="256" mass="28782">MTIAQYFHKVKMLCREISELDPQAPIGETRTMQIIIHGQEALAKQMSGVSLKGEEEALYVNKSRGNPKQYNAGGSERTDDKSKSHQGERSSKNNRVNNKRFEGQCHNCGKKGHKANICWFKKRTIESNAAATSGPKENSKDDWDVEAFFAVEQEELALTVTTSKQIDYENDWIVDSGTSNHMTGDKKKLQNLSNYKGSHEVVTADDTKLSITHISMKKNLLSVDQLTSSGHYVLFGPQDVRIYHDLEVKEESVMKG</sequence>
<organism evidence="4 5">
    <name type="scientific">Solanum tuberosum</name>
    <name type="common">Potato</name>
    <dbReference type="NCBI Taxonomy" id="4113"/>
    <lineage>
        <taxon>Eukaryota</taxon>
        <taxon>Viridiplantae</taxon>
        <taxon>Streptophyta</taxon>
        <taxon>Embryophyta</taxon>
        <taxon>Tracheophyta</taxon>
        <taxon>Spermatophyta</taxon>
        <taxon>Magnoliopsida</taxon>
        <taxon>eudicotyledons</taxon>
        <taxon>Gunneridae</taxon>
        <taxon>Pentapetalae</taxon>
        <taxon>asterids</taxon>
        <taxon>lamiids</taxon>
        <taxon>Solanales</taxon>
        <taxon>Solanaceae</taxon>
        <taxon>Solanoideae</taxon>
        <taxon>Solaneae</taxon>
        <taxon>Solanum</taxon>
    </lineage>
</organism>
<protein>
    <recommendedName>
        <fullName evidence="3">CCHC-type domain-containing protein</fullName>
    </recommendedName>
</protein>
<feature type="region of interest" description="Disordered" evidence="2">
    <location>
        <begin position="60"/>
        <end position="105"/>
    </location>
</feature>
<gene>
    <name evidence="4" type="ORF">KY290_005298</name>
</gene>
<proteinExistence type="predicted"/>